<reference evidence="1 2" key="1">
    <citation type="submission" date="2018-09" db="EMBL/GenBank/DDBJ databases">
        <title>Isolation, diversity and antifungal activity of actinobacteria from wheat.</title>
        <authorList>
            <person name="Han C."/>
        </authorList>
    </citation>
    <scope>NUCLEOTIDE SEQUENCE [LARGE SCALE GENOMIC DNA]</scope>
    <source>
        <strain evidence="1 2">NEAU-YY265</strain>
    </source>
</reference>
<gene>
    <name evidence="1" type="ORF">DY240_16000</name>
</gene>
<comment type="caution">
    <text evidence="1">The sequence shown here is derived from an EMBL/GenBank/DDBJ whole genome shotgun (WGS) entry which is preliminary data.</text>
</comment>
<keyword evidence="2" id="KW-1185">Reference proteome</keyword>
<protein>
    <recommendedName>
        <fullName evidence="3">Twitching motility protein PilT</fullName>
    </recommendedName>
</protein>
<dbReference type="SUPFAM" id="SSF88723">
    <property type="entry name" value="PIN domain-like"/>
    <property type="match status" value="1"/>
</dbReference>
<organism evidence="1 2">
    <name type="scientific">Jiangella rhizosphaerae</name>
    <dbReference type="NCBI Taxonomy" id="2293569"/>
    <lineage>
        <taxon>Bacteria</taxon>
        <taxon>Bacillati</taxon>
        <taxon>Actinomycetota</taxon>
        <taxon>Actinomycetes</taxon>
        <taxon>Jiangellales</taxon>
        <taxon>Jiangellaceae</taxon>
        <taxon>Jiangella</taxon>
    </lineage>
</organism>
<accession>A0A418KPD2</accession>
<dbReference type="AlphaFoldDB" id="A0A418KPD2"/>
<dbReference type="InterPro" id="IPR029060">
    <property type="entry name" value="PIN-like_dom_sf"/>
</dbReference>
<proteinExistence type="predicted"/>
<evidence type="ECO:0000313" key="2">
    <source>
        <dbReference type="Proteomes" id="UP000284057"/>
    </source>
</evidence>
<evidence type="ECO:0008006" key="3">
    <source>
        <dbReference type="Google" id="ProtNLM"/>
    </source>
</evidence>
<name>A0A418KPD2_9ACTN</name>
<dbReference type="EMBL" id="QUAL01000154">
    <property type="protein sequence ID" value="RIQ21055.1"/>
    <property type="molecule type" value="Genomic_DNA"/>
</dbReference>
<evidence type="ECO:0000313" key="1">
    <source>
        <dbReference type="EMBL" id="RIQ21055.1"/>
    </source>
</evidence>
<dbReference type="OrthoDB" id="3785877at2"/>
<sequence>MMGITYDTGALVAAEANRVDIWALHRDALRHEIRPVVPAAVLAQAWRGGPQHQLSRLLRGCKIEPMTEQLAREAGAACGAARTSDVVDATVVISALSRGDLVVTSDPGDLAHLADALNKPLRLHSV</sequence>
<dbReference type="Proteomes" id="UP000284057">
    <property type="component" value="Unassembled WGS sequence"/>
</dbReference>